<dbReference type="AlphaFoldDB" id="A0A3A4KCJ5"/>
<evidence type="ECO:0000313" key="2">
    <source>
        <dbReference type="Proteomes" id="UP000266677"/>
    </source>
</evidence>
<dbReference type="Proteomes" id="UP000266677">
    <property type="component" value="Unassembled WGS sequence"/>
</dbReference>
<accession>A0A3A4KCJ5</accession>
<name>A0A3A4KCJ5_9NOCA</name>
<reference evidence="1 2" key="1">
    <citation type="submission" date="2018-09" db="EMBL/GenBank/DDBJ databases">
        <title>YIM PH21274 draft genome.</title>
        <authorList>
            <person name="Miao C."/>
        </authorList>
    </citation>
    <scope>NUCLEOTIDE SEQUENCE [LARGE SCALE GENOMIC DNA]</scope>
    <source>
        <strain evidence="1 2">YIM PH 21724</strain>
    </source>
</reference>
<evidence type="ECO:0000313" key="1">
    <source>
        <dbReference type="EMBL" id="RJO72994.1"/>
    </source>
</evidence>
<dbReference type="EMBL" id="QZFU01000024">
    <property type="protein sequence ID" value="RJO72994.1"/>
    <property type="molecule type" value="Genomic_DNA"/>
</dbReference>
<protein>
    <submittedName>
        <fullName evidence="1">Uncharacterized protein</fullName>
    </submittedName>
</protein>
<gene>
    <name evidence="1" type="ORF">D5S18_21910</name>
</gene>
<proteinExistence type="predicted"/>
<comment type="caution">
    <text evidence="1">The sequence shown here is derived from an EMBL/GenBank/DDBJ whole genome shotgun (WGS) entry which is preliminary data.</text>
</comment>
<keyword evidence="2" id="KW-1185">Reference proteome</keyword>
<sequence>MIHDAVRAAESRSDWGAAISVVSAAARCRSADADMHNAHLWHMDLLVKAELIDELAMLARADVHARRRLDRFLYENGCDGDLRQRAQRGDKAALYYLVKLLRRRGEQIAAQQVVDEIDPADQYALELATRDSS</sequence>
<dbReference type="OrthoDB" id="4186539at2"/>
<organism evidence="1 2">
    <name type="scientific">Nocardia panacis</name>
    <dbReference type="NCBI Taxonomy" id="2340916"/>
    <lineage>
        <taxon>Bacteria</taxon>
        <taxon>Bacillati</taxon>
        <taxon>Actinomycetota</taxon>
        <taxon>Actinomycetes</taxon>
        <taxon>Mycobacteriales</taxon>
        <taxon>Nocardiaceae</taxon>
        <taxon>Nocardia</taxon>
    </lineage>
</organism>